<evidence type="ECO:0000313" key="2">
    <source>
        <dbReference type="EMBL" id="KAK0399578.1"/>
    </source>
</evidence>
<dbReference type="EMBL" id="JAUCMV010000005">
    <property type="protein sequence ID" value="KAK0399578.1"/>
    <property type="molecule type" value="Genomic_DNA"/>
</dbReference>
<dbReference type="Proteomes" id="UP001175271">
    <property type="component" value="Unassembled WGS sequence"/>
</dbReference>
<protein>
    <submittedName>
        <fullName evidence="2">Uncharacterized protein</fullName>
    </submittedName>
</protein>
<comment type="caution">
    <text evidence="2">The sequence shown here is derived from an EMBL/GenBank/DDBJ whole genome shotgun (WGS) entry which is preliminary data.</text>
</comment>
<feature type="compositionally biased region" description="Basic residues" evidence="1">
    <location>
        <begin position="386"/>
        <end position="399"/>
    </location>
</feature>
<evidence type="ECO:0000256" key="1">
    <source>
        <dbReference type="SAM" id="MobiDB-lite"/>
    </source>
</evidence>
<organism evidence="2 3">
    <name type="scientific">Steinernema hermaphroditum</name>
    <dbReference type="NCBI Taxonomy" id="289476"/>
    <lineage>
        <taxon>Eukaryota</taxon>
        <taxon>Metazoa</taxon>
        <taxon>Ecdysozoa</taxon>
        <taxon>Nematoda</taxon>
        <taxon>Chromadorea</taxon>
        <taxon>Rhabditida</taxon>
        <taxon>Tylenchina</taxon>
        <taxon>Panagrolaimomorpha</taxon>
        <taxon>Strongyloidoidea</taxon>
        <taxon>Steinernematidae</taxon>
        <taxon>Steinernema</taxon>
    </lineage>
</organism>
<evidence type="ECO:0000313" key="3">
    <source>
        <dbReference type="Proteomes" id="UP001175271"/>
    </source>
</evidence>
<gene>
    <name evidence="2" type="ORF">QR680_003117</name>
</gene>
<sequence>MSATSNPVIEISDSLFKQLFTDVLDELSTPILTKARSSTTVIETRQYGVVYELFAYAYRREFWVNDLFRQAFWDIIKDICLSALLSLLIPIMSPNLRAIQIHYEELHRDRHLLQRTLAKRSENYRNQFRICYTGFKIHQFMLRELAKHLKAQSYTSRTKIYYRGRLSERLSRNLSYLTAIEPRIGFGEKRRDISEEDIRPEDLLQLLHRRVPLKAIGIGVFGKDSRSVLDTYKQLYDVMKGLRRKRNRLYMTGSTQQEELEIEETEQLMSDFSILKGDLLYEFAISWLEKIRQRWTARRPRESARRMKTTEVARLHIFDDTPRRSGRPIKTPNRFGYDDAPLPALPATRSGRKTQQPQRFGLAAPMPPTLPKTESSRKSPTPGRGCTRRAPRNAKRSQQ</sequence>
<keyword evidence="3" id="KW-1185">Reference proteome</keyword>
<proteinExistence type="predicted"/>
<name>A0AA39H5F6_9BILA</name>
<reference evidence="2" key="1">
    <citation type="submission" date="2023-06" db="EMBL/GenBank/DDBJ databases">
        <title>Genomic analysis of the entomopathogenic nematode Steinernema hermaphroditum.</title>
        <authorList>
            <person name="Schwarz E.M."/>
            <person name="Heppert J.K."/>
            <person name="Baniya A."/>
            <person name="Schwartz H.T."/>
            <person name="Tan C.-H."/>
            <person name="Antoshechkin I."/>
            <person name="Sternberg P.W."/>
            <person name="Goodrich-Blair H."/>
            <person name="Dillman A.R."/>
        </authorList>
    </citation>
    <scope>NUCLEOTIDE SEQUENCE</scope>
    <source>
        <strain evidence="2">PS9179</strain>
        <tissue evidence="2">Whole animal</tissue>
    </source>
</reference>
<feature type="region of interest" description="Disordered" evidence="1">
    <location>
        <begin position="320"/>
        <end position="399"/>
    </location>
</feature>
<accession>A0AA39H5F6</accession>
<dbReference type="AlphaFoldDB" id="A0AA39H5F6"/>